<dbReference type="Gene3D" id="3.40.50.410">
    <property type="entry name" value="von Willebrand factor, type A domain"/>
    <property type="match status" value="1"/>
</dbReference>
<dbReference type="CDD" id="cd00198">
    <property type="entry name" value="vWFA"/>
    <property type="match status" value="1"/>
</dbReference>
<sequence>MPNPTRAKDWVSHKLFWMRTGFKDPYSQEDQNTFAQCDAMCSGPEHVPAPTTQAQPSFCSLPVFHNPQPPDSAPGGGYVSHDGHVFLCKNPITLQQAFHVLFVVDISSSMSNRDRLPLPNTPGSELISRRHFNNRLGSVFSSLYRFWIARQAAYGAGNPLARRDAYSVIMFDRAPITCTENDFTSSPEQLLESVLQFRTGRGTNFGAAIDYARHCMERNWSSERSPVMIFLSDGECRIEEAAMQDLCRRAVVLG</sequence>
<evidence type="ECO:0000259" key="1">
    <source>
        <dbReference type="PROSITE" id="PS50234"/>
    </source>
</evidence>
<accession>A0A067QDI8</accession>
<dbReference type="OrthoDB" id="2343366at2759"/>
<dbReference type="InParanoid" id="A0A067QDI8"/>
<protein>
    <recommendedName>
        <fullName evidence="1">VWFA domain-containing protein</fullName>
    </recommendedName>
</protein>
<dbReference type="STRING" id="933084.A0A067QDI8"/>
<dbReference type="AlphaFoldDB" id="A0A067QDI8"/>
<organism evidence="2 3">
    <name type="scientific">Jaapia argillacea MUCL 33604</name>
    <dbReference type="NCBI Taxonomy" id="933084"/>
    <lineage>
        <taxon>Eukaryota</taxon>
        <taxon>Fungi</taxon>
        <taxon>Dikarya</taxon>
        <taxon>Basidiomycota</taxon>
        <taxon>Agaricomycotina</taxon>
        <taxon>Agaricomycetes</taxon>
        <taxon>Agaricomycetidae</taxon>
        <taxon>Jaapiales</taxon>
        <taxon>Jaapiaceae</taxon>
        <taxon>Jaapia</taxon>
    </lineage>
</organism>
<dbReference type="EMBL" id="KL197709">
    <property type="protein sequence ID" value="KDQ64240.1"/>
    <property type="molecule type" value="Genomic_DNA"/>
</dbReference>
<dbReference type="Pfam" id="PF13519">
    <property type="entry name" value="VWA_2"/>
    <property type="match status" value="1"/>
</dbReference>
<dbReference type="HOGENOM" id="CLU_1094429_0_0_1"/>
<dbReference type="SUPFAM" id="SSF53300">
    <property type="entry name" value="vWA-like"/>
    <property type="match status" value="1"/>
</dbReference>
<reference evidence="3" key="1">
    <citation type="journal article" date="2014" name="Proc. Natl. Acad. Sci. U.S.A.">
        <title>Extensive sampling of basidiomycete genomes demonstrates inadequacy of the white-rot/brown-rot paradigm for wood decay fungi.</title>
        <authorList>
            <person name="Riley R."/>
            <person name="Salamov A.A."/>
            <person name="Brown D.W."/>
            <person name="Nagy L.G."/>
            <person name="Floudas D."/>
            <person name="Held B.W."/>
            <person name="Levasseur A."/>
            <person name="Lombard V."/>
            <person name="Morin E."/>
            <person name="Otillar R."/>
            <person name="Lindquist E.A."/>
            <person name="Sun H."/>
            <person name="LaButti K.M."/>
            <person name="Schmutz J."/>
            <person name="Jabbour D."/>
            <person name="Luo H."/>
            <person name="Baker S.E."/>
            <person name="Pisabarro A.G."/>
            <person name="Walton J.D."/>
            <person name="Blanchette R.A."/>
            <person name="Henrissat B."/>
            <person name="Martin F."/>
            <person name="Cullen D."/>
            <person name="Hibbett D.S."/>
            <person name="Grigoriev I.V."/>
        </authorList>
    </citation>
    <scope>NUCLEOTIDE SEQUENCE [LARGE SCALE GENOMIC DNA]</scope>
    <source>
        <strain evidence="3">MUCL 33604</strain>
    </source>
</reference>
<evidence type="ECO:0000313" key="2">
    <source>
        <dbReference type="EMBL" id="KDQ64240.1"/>
    </source>
</evidence>
<evidence type="ECO:0000313" key="3">
    <source>
        <dbReference type="Proteomes" id="UP000027265"/>
    </source>
</evidence>
<dbReference type="Proteomes" id="UP000027265">
    <property type="component" value="Unassembled WGS sequence"/>
</dbReference>
<name>A0A067QDI8_9AGAM</name>
<proteinExistence type="predicted"/>
<keyword evidence="3" id="KW-1185">Reference proteome</keyword>
<feature type="domain" description="VWFA" evidence="1">
    <location>
        <begin position="99"/>
        <end position="235"/>
    </location>
</feature>
<gene>
    <name evidence="2" type="ORF">JAAARDRAFT_187595</name>
</gene>
<dbReference type="InterPro" id="IPR036465">
    <property type="entry name" value="vWFA_dom_sf"/>
</dbReference>
<dbReference type="InterPro" id="IPR002035">
    <property type="entry name" value="VWF_A"/>
</dbReference>
<dbReference type="PROSITE" id="PS50234">
    <property type="entry name" value="VWFA"/>
    <property type="match status" value="1"/>
</dbReference>